<dbReference type="GeneID" id="110805459"/>
<reference evidence="3" key="2">
    <citation type="submission" date="2025-08" db="UniProtKB">
        <authorList>
            <consortium name="RefSeq"/>
        </authorList>
    </citation>
    <scope>IDENTIFICATION</scope>
    <source>
        <tissue evidence="3">Leaf</tissue>
    </source>
</reference>
<dbReference type="Pfam" id="PF13966">
    <property type="entry name" value="zf-RVT"/>
    <property type="match status" value="1"/>
</dbReference>
<dbReference type="Proteomes" id="UP000813463">
    <property type="component" value="Chromosome 3"/>
</dbReference>
<dbReference type="PANTHER" id="PTHR33116:SF84">
    <property type="entry name" value="RNA-DIRECTED DNA POLYMERASE"/>
    <property type="match status" value="1"/>
</dbReference>
<accession>A0A9R0KDI4</accession>
<dbReference type="InterPro" id="IPR026960">
    <property type="entry name" value="RVT-Znf"/>
</dbReference>
<reference evidence="2" key="1">
    <citation type="journal article" date="2021" name="Nat. Commun.">
        <title>Genomic analyses provide insights into spinach domestication and the genetic basis of agronomic traits.</title>
        <authorList>
            <person name="Cai X."/>
            <person name="Sun X."/>
            <person name="Xu C."/>
            <person name="Sun H."/>
            <person name="Wang X."/>
            <person name="Ge C."/>
            <person name="Zhang Z."/>
            <person name="Wang Q."/>
            <person name="Fei Z."/>
            <person name="Jiao C."/>
            <person name="Wang Q."/>
        </authorList>
    </citation>
    <scope>NUCLEOTIDE SEQUENCE [LARGE SCALE GENOMIC DNA]</scope>
    <source>
        <strain evidence="2">cv. Varoflay</strain>
    </source>
</reference>
<dbReference type="KEGG" id="soe:110805459"/>
<sequence length="189" mass="22098">MVQERERFFSQAGGVHSFVHGGKFRICKAYQFLKPEANSVSWKRIICNSRASPKSTFIVWLAIQNRLATKDRLMSWNLNVDGQRVLCQKYPETVTHLFFECEYSAAIWDKVMQSCGGQRSIQNWPELIEWVAKKSRSTKSPDTYRSVLFIESVYAIWIQRNSKLFKNKLDSCSNVVNRVLFRTACRQDR</sequence>
<proteinExistence type="predicted"/>
<evidence type="ECO:0000313" key="2">
    <source>
        <dbReference type="Proteomes" id="UP000813463"/>
    </source>
</evidence>
<dbReference type="AlphaFoldDB" id="A0A9R0KDI4"/>
<protein>
    <recommendedName>
        <fullName evidence="1">Reverse transcriptase zinc-binding domain-containing protein</fullName>
    </recommendedName>
</protein>
<dbReference type="PANTHER" id="PTHR33116">
    <property type="entry name" value="REVERSE TRANSCRIPTASE ZINC-BINDING DOMAIN-CONTAINING PROTEIN-RELATED-RELATED"/>
    <property type="match status" value="1"/>
</dbReference>
<dbReference type="OrthoDB" id="1302433at2759"/>
<evidence type="ECO:0000313" key="3">
    <source>
        <dbReference type="RefSeq" id="XP_021866760.1"/>
    </source>
</evidence>
<organism evidence="2 3">
    <name type="scientific">Spinacia oleracea</name>
    <name type="common">Spinach</name>
    <dbReference type="NCBI Taxonomy" id="3562"/>
    <lineage>
        <taxon>Eukaryota</taxon>
        <taxon>Viridiplantae</taxon>
        <taxon>Streptophyta</taxon>
        <taxon>Embryophyta</taxon>
        <taxon>Tracheophyta</taxon>
        <taxon>Spermatophyta</taxon>
        <taxon>Magnoliopsida</taxon>
        <taxon>eudicotyledons</taxon>
        <taxon>Gunneridae</taxon>
        <taxon>Pentapetalae</taxon>
        <taxon>Caryophyllales</taxon>
        <taxon>Chenopodiaceae</taxon>
        <taxon>Chenopodioideae</taxon>
        <taxon>Anserineae</taxon>
        <taxon>Spinacia</taxon>
    </lineage>
</organism>
<dbReference type="RefSeq" id="XP_021866760.1">
    <property type="nucleotide sequence ID" value="XM_022011068.1"/>
</dbReference>
<name>A0A9R0KDI4_SPIOL</name>
<gene>
    <name evidence="3" type="primary">LOC110805459</name>
</gene>
<feature type="domain" description="Reverse transcriptase zinc-binding" evidence="1">
    <location>
        <begin position="24"/>
        <end position="108"/>
    </location>
</feature>
<keyword evidence="2" id="KW-1185">Reference proteome</keyword>
<evidence type="ECO:0000259" key="1">
    <source>
        <dbReference type="Pfam" id="PF13966"/>
    </source>
</evidence>